<dbReference type="HOGENOM" id="CLU_195819_0_0_5"/>
<evidence type="ECO:0000313" key="2">
    <source>
        <dbReference type="EMBL" id="ACF07978.1"/>
    </source>
</evidence>
<dbReference type="EnsemblBacteria" id="ACF07978">
    <property type="protein sequence ID" value="ACF07978"/>
    <property type="gene ID" value="SMa5029"/>
</dbReference>
<feature type="domain" description="Integrase catalytic" evidence="1">
    <location>
        <begin position="1"/>
        <end position="58"/>
    </location>
</feature>
<evidence type="ECO:0000259" key="1">
    <source>
        <dbReference type="PROSITE" id="PS50994"/>
    </source>
</evidence>
<geneLocation type="plasmid" evidence="2 3">
    <name>pSymA</name>
</geneLocation>
<dbReference type="SUPFAM" id="SSF53098">
    <property type="entry name" value="Ribonuclease H-like"/>
    <property type="match status" value="1"/>
</dbReference>
<reference evidence="2 3" key="1">
    <citation type="journal article" date="2001" name="Proc. Natl. Acad. Sci. U.S.A.">
        <title>Nucleotide sequence and predicted functions of the entire Sinorhizobium meliloti pSymA megaplasmid.</title>
        <authorList>
            <person name="Barnett M.J."/>
            <person name="Fisher R.F."/>
            <person name="Jones T."/>
            <person name="Komp C."/>
            <person name="Abola A.P."/>
            <person name="Barloy-Hubler F."/>
            <person name="Bowser L."/>
            <person name="Capela D."/>
            <person name="Galibert F."/>
            <person name="Gouzy J."/>
            <person name="Gurjal M."/>
            <person name="Hong A."/>
            <person name="Huizar L."/>
            <person name="Hyman R.W."/>
            <person name="Kahn D."/>
            <person name="Kahn M.L."/>
            <person name="Kalman S."/>
            <person name="Keating D.H."/>
            <person name="Palm C."/>
            <person name="Peck M.C."/>
            <person name="Surzycki R."/>
            <person name="Wells D.H."/>
            <person name="Yeh K.-C."/>
            <person name="Davis R.W."/>
            <person name="Federspiel N.A."/>
            <person name="Long S.R."/>
        </authorList>
    </citation>
    <scope>NUCLEOTIDE SEQUENCE [LARGE SCALE GENOMIC DNA]</scope>
    <source>
        <strain evidence="2 3">1021</strain>
        <plasmid evidence="3">Plasmid pSymA</plasmid>
    </source>
</reference>
<reference evidence="3" key="2">
    <citation type="journal article" date="2001" name="Science">
        <title>The composite genome of the legume symbiont Sinorhizobium meliloti.</title>
        <authorList>
            <person name="Galibert F."/>
            <person name="Finan T.M."/>
            <person name="Long S.R."/>
            <person name="Puehler A."/>
            <person name="Abola P."/>
            <person name="Ampe F."/>
            <person name="Barloy-Hubler F."/>
            <person name="Barnett M.J."/>
            <person name="Becker A."/>
            <person name="Boistard P."/>
            <person name="Bothe G."/>
            <person name="Boutry M."/>
            <person name="Bowser L."/>
            <person name="Buhrmester J."/>
            <person name="Cadieu E."/>
            <person name="Capela D."/>
            <person name="Chain P."/>
            <person name="Cowie A."/>
            <person name="Davis R.W."/>
            <person name="Dreano S."/>
            <person name="Federspiel N.A."/>
            <person name="Fisher R.F."/>
            <person name="Gloux S."/>
            <person name="Godrie T."/>
            <person name="Goffeau A."/>
            <person name="Golding B."/>
            <person name="Gouzy J."/>
            <person name="Gurjal M."/>
            <person name="Hernandez-Lucas I."/>
            <person name="Hong A."/>
            <person name="Huizar L."/>
            <person name="Hyman R.W."/>
            <person name="Jones T."/>
            <person name="Kahn D."/>
            <person name="Kahn M.L."/>
            <person name="Kalman S."/>
            <person name="Keating D.H."/>
            <person name="Kiss E."/>
            <person name="Komp C."/>
            <person name="Lelaure V."/>
            <person name="Masuy D."/>
            <person name="Palm C."/>
            <person name="Peck M.C."/>
            <person name="Pohl T.M."/>
            <person name="Portetelle D."/>
            <person name="Purnelle B."/>
            <person name="Ramsperger U."/>
            <person name="Surzycki R."/>
            <person name="Thebault P."/>
            <person name="Vandenbol M."/>
            <person name="Vorhoelter F.J."/>
            <person name="Weidner S."/>
            <person name="Wells D.H."/>
            <person name="Wong K."/>
            <person name="Yeh K.-C."/>
            <person name="Batut J."/>
        </authorList>
    </citation>
    <scope>NUCLEOTIDE SEQUENCE [LARGE SCALE GENOMIC DNA]</scope>
    <source>
        <strain evidence="3">1021</strain>
        <plasmid evidence="3">Plasmid pSymA</plasmid>
    </source>
</reference>
<dbReference type="InterPro" id="IPR001584">
    <property type="entry name" value="Integrase_cat-core"/>
</dbReference>
<dbReference type="OrthoDB" id="8280338at2"/>
<dbReference type="AlphaFoldDB" id="B3KLY0"/>
<dbReference type="EMBL" id="AE006469">
    <property type="protein sequence ID" value="ACF07978.1"/>
    <property type="molecule type" value="Genomic_DNA"/>
</dbReference>
<dbReference type="Proteomes" id="UP000001976">
    <property type="component" value="Plasmid pSymA"/>
</dbReference>
<dbReference type="PATRIC" id="fig|266834.11.peg.471"/>
<keyword evidence="3" id="KW-1185">Reference proteome</keyword>
<dbReference type="PANTHER" id="PTHR47515">
    <property type="entry name" value="LOW CALCIUM RESPONSE LOCUS PROTEIN T"/>
    <property type="match status" value="1"/>
</dbReference>
<dbReference type="GO" id="GO:0003676">
    <property type="term" value="F:nucleic acid binding"/>
    <property type="evidence" value="ECO:0007669"/>
    <property type="project" value="InterPro"/>
</dbReference>
<dbReference type="KEGG" id="sme:SMa5029"/>
<accession>B3KLY0</accession>
<proteinExistence type="predicted"/>
<keyword evidence="2" id="KW-0614">Plasmid</keyword>
<organism evidence="2 3">
    <name type="scientific">Rhizobium meliloti (strain 1021)</name>
    <name type="common">Ensifer meliloti</name>
    <name type="synonym">Sinorhizobium meliloti</name>
    <dbReference type="NCBI Taxonomy" id="266834"/>
    <lineage>
        <taxon>Bacteria</taxon>
        <taxon>Pseudomonadati</taxon>
        <taxon>Pseudomonadota</taxon>
        <taxon>Alphaproteobacteria</taxon>
        <taxon>Hyphomicrobiales</taxon>
        <taxon>Rhizobiaceae</taxon>
        <taxon>Sinorhizobium/Ensifer group</taxon>
        <taxon>Sinorhizobium</taxon>
    </lineage>
</organism>
<gene>
    <name evidence="2" type="ORF">SMa5029</name>
</gene>
<dbReference type="Pfam" id="PF00665">
    <property type="entry name" value="rve"/>
    <property type="match status" value="1"/>
</dbReference>
<sequence>MLYIVDDVTRECLAAIPDTSIARRRVAREVTALLERRGKPGMIVSDHGMEFTSEAILA</sequence>
<protein>
    <submittedName>
        <fullName evidence="2">Transposase</fullName>
    </submittedName>
</protein>
<dbReference type="GO" id="GO:0015074">
    <property type="term" value="P:DNA integration"/>
    <property type="evidence" value="ECO:0007669"/>
    <property type="project" value="InterPro"/>
</dbReference>
<dbReference type="InterPro" id="IPR012337">
    <property type="entry name" value="RNaseH-like_sf"/>
</dbReference>
<dbReference type="InterPro" id="IPR036397">
    <property type="entry name" value="RNaseH_sf"/>
</dbReference>
<evidence type="ECO:0000313" key="3">
    <source>
        <dbReference type="Proteomes" id="UP000001976"/>
    </source>
</evidence>
<dbReference type="Gene3D" id="3.30.420.10">
    <property type="entry name" value="Ribonuclease H-like superfamily/Ribonuclease H"/>
    <property type="match status" value="1"/>
</dbReference>
<dbReference type="PANTHER" id="PTHR47515:SF1">
    <property type="entry name" value="BLR2054 PROTEIN"/>
    <property type="match status" value="1"/>
</dbReference>
<dbReference type="PROSITE" id="PS50994">
    <property type="entry name" value="INTEGRASE"/>
    <property type="match status" value="1"/>
</dbReference>
<name>B3KLY0_RHIME</name>